<dbReference type="RefSeq" id="WP_281766088.1">
    <property type="nucleotide sequence ID" value="NZ_BRVO01000003.1"/>
</dbReference>
<dbReference type="SUPFAM" id="SSF46785">
    <property type="entry name" value="Winged helix' DNA-binding domain"/>
    <property type="match status" value="1"/>
</dbReference>
<evidence type="ECO:0000256" key="2">
    <source>
        <dbReference type="ARBA" id="ARBA00023125"/>
    </source>
</evidence>
<sequence length="123" mass="13976">MKKEINFYDTVNCPVRNVLDKIGDKWSLLVLMVLDHNEVLRFNEIHKSIGDISQKMLSVTLKSLEADGFVSRKVYAQIPPKVEYSITPLGKSLLPHIDALATWSSQHMSTIMQNRASYTNAQN</sequence>
<accession>A0ABQ5MM47</accession>
<evidence type="ECO:0000256" key="1">
    <source>
        <dbReference type="ARBA" id="ARBA00023015"/>
    </source>
</evidence>
<dbReference type="Proteomes" id="UP001143543">
    <property type="component" value="Unassembled WGS sequence"/>
</dbReference>
<keyword evidence="3" id="KW-0804">Transcription</keyword>
<keyword evidence="6" id="KW-1185">Reference proteome</keyword>
<evidence type="ECO:0000256" key="3">
    <source>
        <dbReference type="ARBA" id="ARBA00023163"/>
    </source>
</evidence>
<gene>
    <name evidence="5" type="ORF">Y10_28300</name>
</gene>
<dbReference type="InterPro" id="IPR036390">
    <property type="entry name" value="WH_DNA-bd_sf"/>
</dbReference>
<comment type="caution">
    <text evidence="5">The sequence shown here is derived from an EMBL/GenBank/DDBJ whole genome shotgun (WGS) entry which is preliminary data.</text>
</comment>
<dbReference type="PANTHER" id="PTHR33204:SF39">
    <property type="entry name" value="TRANSCRIPTIONAL REGULATORY PROTEIN"/>
    <property type="match status" value="1"/>
</dbReference>
<proteinExistence type="predicted"/>
<name>A0ABQ5MM47_9FLAO</name>
<dbReference type="PROSITE" id="PS51118">
    <property type="entry name" value="HTH_HXLR"/>
    <property type="match status" value="1"/>
</dbReference>
<keyword evidence="2" id="KW-0238">DNA-binding</keyword>
<evidence type="ECO:0000259" key="4">
    <source>
        <dbReference type="PROSITE" id="PS51118"/>
    </source>
</evidence>
<dbReference type="EMBL" id="BRVO01000003">
    <property type="protein sequence ID" value="GLB50462.1"/>
    <property type="molecule type" value="Genomic_DNA"/>
</dbReference>
<dbReference type="Pfam" id="PF01638">
    <property type="entry name" value="HxlR"/>
    <property type="match status" value="1"/>
</dbReference>
<feature type="domain" description="HTH hxlR-type" evidence="4">
    <location>
        <begin position="13"/>
        <end position="112"/>
    </location>
</feature>
<dbReference type="InterPro" id="IPR002577">
    <property type="entry name" value="HTH_HxlR"/>
</dbReference>
<dbReference type="Gene3D" id="1.10.10.10">
    <property type="entry name" value="Winged helix-like DNA-binding domain superfamily/Winged helix DNA-binding domain"/>
    <property type="match status" value="1"/>
</dbReference>
<keyword evidence="1" id="KW-0805">Transcription regulation</keyword>
<protein>
    <submittedName>
        <fullName evidence="5">Transcriptional regulator</fullName>
    </submittedName>
</protein>
<reference evidence="5" key="1">
    <citation type="submission" date="2022-07" db="EMBL/GenBank/DDBJ databases">
        <title>Taxonomy of Novel Oxalotrophic and Methylotrophic Bacteria.</title>
        <authorList>
            <person name="Sahin N."/>
            <person name="Tani A."/>
        </authorList>
    </citation>
    <scope>NUCLEOTIDE SEQUENCE</scope>
    <source>
        <strain evidence="5">Y10</strain>
    </source>
</reference>
<dbReference type="InterPro" id="IPR036388">
    <property type="entry name" value="WH-like_DNA-bd_sf"/>
</dbReference>
<dbReference type="PANTHER" id="PTHR33204">
    <property type="entry name" value="TRANSCRIPTIONAL REGULATOR, MARR FAMILY"/>
    <property type="match status" value="1"/>
</dbReference>
<evidence type="ECO:0000313" key="6">
    <source>
        <dbReference type="Proteomes" id="UP001143543"/>
    </source>
</evidence>
<evidence type="ECO:0000313" key="5">
    <source>
        <dbReference type="EMBL" id="GLB50462.1"/>
    </source>
</evidence>
<organism evidence="5 6">
    <name type="scientific">Neptunitalea lumnitzerae</name>
    <dbReference type="NCBI Taxonomy" id="2965509"/>
    <lineage>
        <taxon>Bacteria</taxon>
        <taxon>Pseudomonadati</taxon>
        <taxon>Bacteroidota</taxon>
        <taxon>Flavobacteriia</taxon>
        <taxon>Flavobacteriales</taxon>
        <taxon>Flavobacteriaceae</taxon>
        <taxon>Neptunitalea</taxon>
    </lineage>
</organism>